<keyword evidence="1" id="KW-0802">TPR repeat</keyword>
<name>A0A232F609_9HYME</name>
<keyword evidence="3" id="KW-1185">Reference proteome</keyword>
<evidence type="ECO:0000313" key="2">
    <source>
        <dbReference type="EMBL" id="OXU26296.1"/>
    </source>
</evidence>
<dbReference type="Pfam" id="PF00515">
    <property type="entry name" value="TPR_1"/>
    <property type="match status" value="2"/>
</dbReference>
<gene>
    <name evidence="2" type="ORF">TSAR_014006</name>
</gene>
<dbReference type="GO" id="GO:0007288">
    <property type="term" value="P:sperm axoneme assembly"/>
    <property type="evidence" value="ECO:0007669"/>
    <property type="project" value="TreeGrafter"/>
</dbReference>
<dbReference type="GO" id="GO:0005737">
    <property type="term" value="C:cytoplasm"/>
    <property type="evidence" value="ECO:0007669"/>
    <property type="project" value="TreeGrafter"/>
</dbReference>
<dbReference type="STRING" id="543379.A0A232F609"/>
<dbReference type="GO" id="GO:0070286">
    <property type="term" value="P:axonemal dynein complex assembly"/>
    <property type="evidence" value="ECO:0007669"/>
    <property type="project" value="TreeGrafter"/>
</dbReference>
<evidence type="ECO:0000256" key="1">
    <source>
        <dbReference type="PROSITE-ProRule" id="PRU00339"/>
    </source>
</evidence>
<dbReference type="Proteomes" id="UP000215335">
    <property type="component" value="Unassembled WGS sequence"/>
</dbReference>
<sequence length="268" mass="30873">MEDCLKSDNFGLNPDEESKILNSFSNSKADRNVTEEEFQNFMHRVTQVEKIVKQLASTDVNDQERGIFLADEILQNNAKTDVSDIGELKVKTNRTLINKYSAEDSDPNKISQEAFKRSVERDAAARTEERKARNERAETYKRIGNAAFKESHYEKAVTYFSKALEQRRDSAVLWNNRALSYMRLGLFEKALLDCDWALKVNEANIKALLNSAKCHKSLGNEEQCRGFIRLARERNPKFQSYISEFERNLESELATQQLTREAANDLID</sequence>
<accession>A0A232F609</accession>
<proteinExistence type="predicted"/>
<protein>
    <submittedName>
        <fullName evidence="2">Uncharacterized protein</fullName>
    </submittedName>
</protein>
<dbReference type="InterPro" id="IPR019734">
    <property type="entry name" value="TPR_rpt"/>
</dbReference>
<dbReference type="PANTHER" id="PTHR46540:SF1">
    <property type="entry name" value="TETRATRICOPEPTIDE REPEAT PROTEIN 12"/>
    <property type="match status" value="1"/>
</dbReference>
<feature type="repeat" description="TPR" evidence="1">
    <location>
        <begin position="137"/>
        <end position="170"/>
    </location>
</feature>
<dbReference type="PANTHER" id="PTHR46540">
    <property type="entry name" value="TETRATRICOPEPTIDE REPEAT PROTEIN 12"/>
    <property type="match status" value="1"/>
</dbReference>
<comment type="caution">
    <text evidence="2">The sequence shown here is derived from an EMBL/GenBank/DDBJ whole genome shotgun (WGS) entry which is preliminary data.</text>
</comment>
<dbReference type="GO" id="GO:0005813">
    <property type="term" value="C:centrosome"/>
    <property type="evidence" value="ECO:0007669"/>
    <property type="project" value="TreeGrafter"/>
</dbReference>
<evidence type="ECO:0000313" key="3">
    <source>
        <dbReference type="Proteomes" id="UP000215335"/>
    </source>
</evidence>
<dbReference type="SMART" id="SM00028">
    <property type="entry name" value="TPR"/>
    <property type="match status" value="3"/>
</dbReference>
<reference evidence="2 3" key="1">
    <citation type="journal article" date="2017" name="Curr. Biol.">
        <title>The Evolution of Venom by Co-option of Single-Copy Genes.</title>
        <authorList>
            <person name="Martinson E.O."/>
            <person name="Mrinalini"/>
            <person name="Kelkar Y.D."/>
            <person name="Chang C.H."/>
            <person name="Werren J.H."/>
        </authorList>
    </citation>
    <scope>NUCLEOTIDE SEQUENCE [LARGE SCALE GENOMIC DNA]</scope>
    <source>
        <strain evidence="2 3">Alberta</strain>
        <tissue evidence="2">Whole body</tissue>
    </source>
</reference>
<dbReference type="InterPro" id="IPR043195">
    <property type="entry name" value="TTC12"/>
</dbReference>
<organism evidence="2 3">
    <name type="scientific">Trichomalopsis sarcophagae</name>
    <dbReference type="NCBI Taxonomy" id="543379"/>
    <lineage>
        <taxon>Eukaryota</taxon>
        <taxon>Metazoa</taxon>
        <taxon>Ecdysozoa</taxon>
        <taxon>Arthropoda</taxon>
        <taxon>Hexapoda</taxon>
        <taxon>Insecta</taxon>
        <taxon>Pterygota</taxon>
        <taxon>Neoptera</taxon>
        <taxon>Endopterygota</taxon>
        <taxon>Hymenoptera</taxon>
        <taxon>Apocrita</taxon>
        <taxon>Proctotrupomorpha</taxon>
        <taxon>Chalcidoidea</taxon>
        <taxon>Pteromalidae</taxon>
        <taxon>Pteromalinae</taxon>
        <taxon>Trichomalopsis</taxon>
    </lineage>
</organism>
<dbReference type="Gene3D" id="1.25.40.10">
    <property type="entry name" value="Tetratricopeptide repeat domain"/>
    <property type="match status" value="1"/>
</dbReference>
<dbReference type="InterPro" id="IPR011990">
    <property type="entry name" value="TPR-like_helical_dom_sf"/>
</dbReference>
<dbReference type="PROSITE" id="PS50005">
    <property type="entry name" value="TPR"/>
    <property type="match status" value="1"/>
</dbReference>
<dbReference type="OrthoDB" id="2017782at2759"/>
<dbReference type="AlphaFoldDB" id="A0A232F609"/>
<dbReference type="EMBL" id="NNAY01000829">
    <property type="protein sequence ID" value="OXU26296.1"/>
    <property type="molecule type" value="Genomic_DNA"/>
</dbReference>
<dbReference type="SUPFAM" id="SSF48452">
    <property type="entry name" value="TPR-like"/>
    <property type="match status" value="1"/>
</dbReference>